<dbReference type="InterPro" id="IPR010720">
    <property type="entry name" value="Alpha-L-AF_C"/>
</dbReference>
<dbReference type="Pfam" id="PF22848">
    <property type="entry name" value="ASD1_dom"/>
    <property type="match status" value="1"/>
</dbReference>
<keyword evidence="6" id="KW-0119">Carbohydrate metabolism</keyword>
<evidence type="ECO:0000313" key="11">
    <source>
        <dbReference type="Proteomes" id="UP000199438"/>
    </source>
</evidence>
<evidence type="ECO:0000256" key="1">
    <source>
        <dbReference type="ARBA" id="ARBA00001462"/>
    </source>
</evidence>
<dbReference type="Pfam" id="PF06964">
    <property type="entry name" value="Alpha-L-AF_C"/>
    <property type="match status" value="1"/>
</dbReference>
<keyword evidence="5" id="KW-0378">Hydrolase</keyword>
<evidence type="ECO:0000256" key="2">
    <source>
        <dbReference type="ARBA" id="ARBA00007186"/>
    </source>
</evidence>
<keyword evidence="8" id="KW-0732">Signal</keyword>
<evidence type="ECO:0000256" key="7">
    <source>
        <dbReference type="ARBA" id="ARBA00023295"/>
    </source>
</evidence>
<gene>
    <name evidence="10" type="ORF">SAMN04487907_11514</name>
</gene>
<dbReference type="SMART" id="SM00813">
    <property type="entry name" value="Alpha-L-AF_C"/>
    <property type="match status" value="1"/>
</dbReference>
<reference evidence="11" key="1">
    <citation type="submission" date="2016-10" db="EMBL/GenBank/DDBJ databases">
        <authorList>
            <person name="Varghese N."/>
            <person name="Submissions S."/>
        </authorList>
    </citation>
    <scope>NUCLEOTIDE SEQUENCE [LARGE SCALE GENOMIC DNA]</scope>
    <source>
        <strain evidence="11">DSM 24499</strain>
    </source>
</reference>
<dbReference type="Gene3D" id="2.60.120.260">
    <property type="entry name" value="Galactose-binding domain-like"/>
    <property type="match status" value="1"/>
</dbReference>
<comment type="subunit">
    <text evidence="3">Homohexamer; trimer of dimers.</text>
</comment>
<dbReference type="RefSeq" id="WP_092545080.1">
    <property type="nucleotide sequence ID" value="NZ_FOKV01000015.1"/>
</dbReference>
<comment type="catalytic activity">
    <reaction evidence="1">
        <text>Hydrolysis of terminal non-reducing alpha-L-arabinofuranoside residues in alpha-L-arabinosides.</text>
        <dbReference type="EC" id="3.2.1.55"/>
    </reaction>
</comment>
<dbReference type="EC" id="3.2.1.55" evidence="4"/>
<dbReference type="GO" id="GO:0046556">
    <property type="term" value="F:alpha-L-arabinofuranosidase activity"/>
    <property type="evidence" value="ECO:0007669"/>
    <property type="project" value="UniProtKB-EC"/>
</dbReference>
<protein>
    <recommendedName>
        <fullName evidence="4">non-reducing end alpha-L-arabinofuranosidase</fullName>
        <ecNumber evidence="4">3.2.1.55</ecNumber>
    </recommendedName>
</protein>
<evidence type="ECO:0000256" key="4">
    <source>
        <dbReference type="ARBA" id="ARBA00012670"/>
    </source>
</evidence>
<keyword evidence="7" id="KW-0326">Glycosidase</keyword>
<dbReference type="InterPro" id="IPR055235">
    <property type="entry name" value="ASD1_cat"/>
</dbReference>
<dbReference type="InterPro" id="IPR017853">
    <property type="entry name" value="GH"/>
</dbReference>
<dbReference type="Proteomes" id="UP000199438">
    <property type="component" value="Unassembled WGS sequence"/>
</dbReference>
<feature type="domain" description="Alpha-L-arabinofuranosidase C-terminal" evidence="9">
    <location>
        <begin position="588"/>
        <end position="762"/>
    </location>
</feature>
<dbReference type="PANTHER" id="PTHR43576">
    <property type="entry name" value="ALPHA-L-ARABINOFURANOSIDASE C-RELATED"/>
    <property type="match status" value="1"/>
</dbReference>
<dbReference type="GO" id="GO:0000272">
    <property type="term" value="P:polysaccharide catabolic process"/>
    <property type="evidence" value="ECO:0007669"/>
    <property type="project" value="TreeGrafter"/>
</dbReference>
<name>A0A1I1N563_9FLAO</name>
<comment type="similarity">
    <text evidence="2">Belongs to the glycosyl hydrolase 51 family.</text>
</comment>
<keyword evidence="11" id="KW-1185">Reference proteome</keyword>
<accession>A0A1I1N563</accession>
<dbReference type="GO" id="GO:0046373">
    <property type="term" value="P:L-arabinose metabolic process"/>
    <property type="evidence" value="ECO:0007669"/>
    <property type="project" value="InterPro"/>
</dbReference>
<evidence type="ECO:0000259" key="9">
    <source>
        <dbReference type="SMART" id="SM00813"/>
    </source>
</evidence>
<dbReference type="OrthoDB" id="9758333at2"/>
<evidence type="ECO:0000313" key="10">
    <source>
        <dbReference type="EMBL" id="SFC92801.1"/>
    </source>
</evidence>
<evidence type="ECO:0000256" key="8">
    <source>
        <dbReference type="SAM" id="SignalP"/>
    </source>
</evidence>
<dbReference type="EMBL" id="FOKV01000015">
    <property type="protein sequence ID" value="SFC92801.1"/>
    <property type="molecule type" value="Genomic_DNA"/>
</dbReference>
<dbReference type="SUPFAM" id="SSF51445">
    <property type="entry name" value="(Trans)glycosidases"/>
    <property type="match status" value="1"/>
</dbReference>
<dbReference type="Gene3D" id="3.20.20.80">
    <property type="entry name" value="Glycosidases"/>
    <property type="match status" value="1"/>
</dbReference>
<dbReference type="AlphaFoldDB" id="A0A1I1N563"/>
<evidence type="ECO:0000256" key="5">
    <source>
        <dbReference type="ARBA" id="ARBA00022801"/>
    </source>
</evidence>
<evidence type="ECO:0000256" key="6">
    <source>
        <dbReference type="ARBA" id="ARBA00023277"/>
    </source>
</evidence>
<feature type="chain" id="PRO_5011594760" description="non-reducing end alpha-L-arabinofuranosidase" evidence="8">
    <location>
        <begin position="21"/>
        <end position="772"/>
    </location>
</feature>
<proteinExistence type="inferred from homology"/>
<evidence type="ECO:0000256" key="3">
    <source>
        <dbReference type="ARBA" id="ARBA00011165"/>
    </source>
</evidence>
<dbReference type="PANTHER" id="PTHR43576:SF2">
    <property type="entry name" value="INTRACELLULAR EXO-ALPHA-L-ARABINOFURANOSIDASE 2"/>
    <property type="match status" value="1"/>
</dbReference>
<feature type="signal peptide" evidence="8">
    <location>
        <begin position="1"/>
        <end position="20"/>
    </location>
</feature>
<dbReference type="STRING" id="1334022.SAMN04487907_11514"/>
<organism evidence="10 11">
    <name type="scientific">Zunongwangia mangrovi</name>
    <dbReference type="NCBI Taxonomy" id="1334022"/>
    <lineage>
        <taxon>Bacteria</taxon>
        <taxon>Pseudomonadati</taxon>
        <taxon>Bacteroidota</taxon>
        <taxon>Flavobacteriia</taxon>
        <taxon>Flavobacteriales</taxon>
        <taxon>Flavobacteriaceae</taxon>
        <taxon>Zunongwangia</taxon>
    </lineage>
</organism>
<sequence length="772" mass="87023">MKKLNILFLFLLVCTLWSCGKEENENLISPVKDGDVKESGWQYEPWSAPAHYTDAASDQYDSQVLMLSSDTLTAERWFKKIDVKPFATYKVTGFVKTEGVEGENEYSGAGLRLGKYEFTGDTIFKGDTDWTKVDMEFSTEMDDSFMLELLLGKRGQAKGKIYFDNFQIEEISAKELKPEITVNLDEKLDPMSPYIYGQFIEHMGKSIYGGMWAEMLDDRKFYYVPGTKKSPWETAVDTNLVSIDSSYSYSQGKLPVYQVENNLSLKQQKLALVSGKTYEGRLVFKGNGIKKVTIALNGNEESFDVSGSNFQKITFEFSSEETSDNGSLDITFEGTGKLTLAAASLMPNDNIKGYRPEVIELMKQLDAPIYRWPGGNFVSGYDWKDGIGDPDKRPTKFERAWNGLEYNDVGIHEFMELCEILETKANIAVNTGLGTAELAANEVEYFNGAASTKMGEWRAENGHPEPYNVKLWAVGNEMFGDWQLGHMPIEDYVKKHNKVAKAMWDVDPNIDLIAVGYPGKWNDMMYKNSAEYMTFISEHFYKQNWHAGGLLTHVNQMPEVIEAVAEEHRRARREIPGIAEKNIKIAMDEWNYWYGPHVYGLLGTRYFLRDALGIAAGLNEFSRQSDIYYMANYAQTVNVIGAIKTTKTDAWLEGTGLVLKLYRQEFGTQPVEFTGSPEPLDVSATLTEDGEFLTISVVNATHETQSLKLDGISESIATSGESFIISGENDMVFNDEENKERISISEAGIEISENAIEIPKESAGIYKFKVNK</sequence>